<gene>
    <name evidence="1" type="ORF">SAMN05660350_00026</name>
</gene>
<reference evidence="1 2" key="1">
    <citation type="submission" date="2016-12" db="EMBL/GenBank/DDBJ databases">
        <authorList>
            <person name="Song W.-J."/>
            <person name="Kurnit D.M."/>
        </authorList>
    </citation>
    <scope>NUCLEOTIDE SEQUENCE [LARGE SCALE GENOMIC DNA]</scope>
    <source>
        <strain evidence="1 2">DSM 43162</strain>
    </source>
</reference>
<dbReference type="OrthoDB" id="5194058at2"/>
<dbReference type="EMBL" id="FRDM01000001">
    <property type="protein sequence ID" value="SHN48916.1"/>
    <property type="molecule type" value="Genomic_DNA"/>
</dbReference>
<name>A0A1M7RS23_9ACTN</name>
<accession>A0A1M7RS23</accession>
<evidence type="ECO:0000313" key="1">
    <source>
        <dbReference type="EMBL" id="SHN48916.1"/>
    </source>
</evidence>
<dbReference type="Proteomes" id="UP000184428">
    <property type="component" value="Unassembled WGS sequence"/>
</dbReference>
<proteinExistence type="predicted"/>
<evidence type="ECO:0000313" key="2">
    <source>
        <dbReference type="Proteomes" id="UP000184428"/>
    </source>
</evidence>
<dbReference type="AlphaFoldDB" id="A0A1M7RS23"/>
<sequence>MHFPEGHRTSEETSLKLAARGMPATDVQVYSEVARLLDRRAALKHPPFSLTVSDSVALGIARLFRSPSLSGEVLDRFATGGSVDSDELIEAARFEQGYASAEGYAALRCLVLWVHNRTHRTEQRSSHAS</sequence>
<organism evidence="1 2">
    <name type="scientific">Geodermatophilus obscurus</name>
    <dbReference type="NCBI Taxonomy" id="1861"/>
    <lineage>
        <taxon>Bacteria</taxon>
        <taxon>Bacillati</taxon>
        <taxon>Actinomycetota</taxon>
        <taxon>Actinomycetes</taxon>
        <taxon>Geodermatophilales</taxon>
        <taxon>Geodermatophilaceae</taxon>
        <taxon>Geodermatophilus</taxon>
    </lineage>
</organism>
<protein>
    <submittedName>
        <fullName evidence="1">Uncharacterized protein</fullName>
    </submittedName>
</protein>